<name>A0A9J6GHR1_HAELO</name>
<evidence type="ECO:0000313" key="1">
    <source>
        <dbReference type="EMBL" id="KAH9374763.1"/>
    </source>
</evidence>
<dbReference type="EMBL" id="JABSTR010000007">
    <property type="protein sequence ID" value="KAH9374763.1"/>
    <property type="molecule type" value="Genomic_DNA"/>
</dbReference>
<dbReference type="VEuPathDB" id="VectorBase:HLOH_058238"/>
<protein>
    <submittedName>
        <fullName evidence="1">Uncharacterized protein</fullName>
    </submittedName>
</protein>
<organism evidence="1 2">
    <name type="scientific">Haemaphysalis longicornis</name>
    <name type="common">Bush tick</name>
    <dbReference type="NCBI Taxonomy" id="44386"/>
    <lineage>
        <taxon>Eukaryota</taxon>
        <taxon>Metazoa</taxon>
        <taxon>Ecdysozoa</taxon>
        <taxon>Arthropoda</taxon>
        <taxon>Chelicerata</taxon>
        <taxon>Arachnida</taxon>
        <taxon>Acari</taxon>
        <taxon>Parasitiformes</taxon>
        <taxon>Ixodida</taxon>
        <taxon>Ixodoidea</taxon>
        <taxon>Ixodidae</taxon>
        <taxon>Haemaphysalinae</taxon>
        <taxon>Haemaphysalis</taxon>
    </lineage>
</organism>
<dbReference type="OrthoDB" id="6486668at2759"/>
<accession>A0A9J6GHR1</accession>
<reference evidence="1 2" key="1">
    <citation type="journal article" date="2020" name="Cell">
        <title>Large-Scale Comparative Analyses of Tick Genomes Elucidate Their Genetic Diversity and Vector Capacities.</title>
        <authorList>
            <consortium name="Tick Genome and Microbiome Consortium (TIGMIC)"/>
            <person name="Jia N."/>
            <person name="Wang J."/>
            <person name="Shi W."/>
            <person name="Du L."/>
            <person name="Sun Y."/>
            <person name="Zhan W."/>
            <person name="Jiang J.F."/>
            <person name="Wang Q."/>
            <person name="Zhang B."/>
            <person name="Ji P."/>
            <person name="Bell-Sakyi L."/>
            <person name="Cui X.M."/>
            <person name="Yuan T.T."/>
            <person name="Jiang B.G."/>
            <person name="Yang W.F."/>
            <person name="Lam T.T."/>
            <person name="Chang Q.C."/>
            <person name="Ding S.J."/>
            <person name="Wang X.J."/>
            <person name="Zhu J.G."/>
            <person name="Ruan X.D."/>
            <person name="Zhao L."/>
            <person name="Wei J.T."/>
            <person name="Ye R.Z."/>
            <person name="Que T.C."/>
            <person name="Du C.H."/>
            <person name="Zhou Y.H."/>
            <person name="Cheng J.X."/>
            <person name="Dai P.F."/>
            <person name="Guo W.B."/>
            <person name="Han X.H."/>
            <person name="Huang E.J."/>
            <person name="Li L.F."/>
            <person name="Wei W."/>
            <person name="Gao Y.C."/>
            <person name="Liu J.Z."/>
            <person name="Shao H.Z."/>
            <person name="Wang X."/>
            <person name="Wang C.C."/>
            <person name="Yang T.C."/>
            <person name="Huo Q.B."/>
            <person name="Li W."/>
            <person name="Chen H.Y."/>
            <person name="Chen S.E."/>
            <person name="Zhou L.G."/>
            <person name="Ni X.B."/>
            <person name="Tian J.H."/>
            <person name="Sheng Y."/>
            <person name="Liu T."/>
            <person name="Pan Y.S."/>
            <person name="Xia L.Y."/>
            <person name="Li J."/>
            <person name="Zhao F."/>
            <person name="Cao W.C."/>
        </authorList>
    </citation>
    <scope>NUCLEOTIDE SEQUENCE [LARGE SCALE GENOMIC DNA]</scope>
    <source>
        <strain evidence="1">HaeL-2018</strain>
    </source>
</reference>
<keyword evidence="2" id="KW-1185">Reference proteome</keyword>
<evidence type="ECO:0000313" key="2">
    <source>
        <dbReference type="Proteomes" id="UP000821853"/>
    </source>
</evidence>
<proteinExistence type="predicted"/>
<sequence length="181" mass="20104">MDKEDLVKTILRGLPSHHTQSNSHEQEVVSGFFVGPTEYKDMDKLETLTPVVGFCRDGLKLMQVDLVNTKGPLLVVIPWRTCGGKNGTIELYMRARVTVTFKVADPTVITNETLNESRMIHPDVPQPVFVEVGAFRLRGAGEVLGTVASVLGRLFQGIVKELGEEMVTYRLRDVLNEIGHT</sequence>
<gene>
    <name evidence="1" type="ORF">HPB48_011344</name>
</gene>
<dbReference type="AlphaFoldDB" id="A0A9J6GHR1"/>
<dbReference type="Proteomes" id="UP000821853">
    <property type="component" value="Chromosome 5"/>
</dbReference>
<dbReference type="OMA" id="NESRMIH"/>
<comment type="caution">
    <text evidence="1">The sequence shown here is derived from an EMBL/GenBank/DDBJ whole genome shotgun (WGS) entry which is preliminary data.</text>
</comment>